<accession>A0A8R1YXI9</accession>
<dbReference type="PANTHER" id="PTHR22991:SF40">
    <property type="entry name" value="PROTEIN CBG13490"/>
    <property type="match status" value="1"/>
</dbReference>
<sequence length="434" mass="48506">MSFHAKFVTVKRCIIKRPCYKNTLLLSLVVIHATLGCTPPYNTWFDGYCYYSYSSYTTISWPAAAENCKGSDATLASIHGSQQNTDFLKLAKEDTLQETKRGYWIGLRCDGKKFYWEDGSTVDYTNFGDSSYKCNSTSTDLHFYMNWDDGKWYRDVNWDWYGRAYVCKKNYRPEDSICEEYELVSDTKTCLSLRSVSTDSKDAENSCAYTGGHLAAIHDNTVNDYIRRSAVSNNLLNGVLIGLKQSGNDLAWNDKTTVNYTNFARNFPNSALGSCFAMQTSSLAGQWVNVLCGGTSGTATKLPYVCSIPAYEFPDEIESSECPEANVTYTDGDTIYSPSFPSPNNTNSCEYLIVGPEGAKNMQVEVVFFETNRCCDSLTIYEGKSGNQKIATLAGSTYNGKVYRSTKGPAMRLLYNVQSGAHVRGWQLKVKAIK</sequence>
<protein>
    <submittedName>
        <fullName evidence="3">C-type lectin</fullName>
    </submittedName>
</protein>
<accession>A0A2A6BHV5</accession>
<dbReference type="Gene3D" id="3.10.100.10">
    <property type="entry name" value="Mannose-Binding Protein A, subunit A"/>
    <property type="match status" value="2"/>
</dbReference>
<dbReference type="SMART" id="SM00042">
    <property type="entry name" value="CUB"/>
    <property type="match status" value="1"/>
</dbReference>
<organism evidence="3 4">
    <name type="scientific">Pristionchus pacificus</name>
    <name type="common">Parasitic nematode worm</name>
    <dbReference type="NCBI Taxonomy" id="54126"/>
    <lineage>
        <taxon>Eukaryota</taxon>
        <taxon>Metazoa</taxon>
        <taxon>Ecdysozoa</taxon>
        <taxon>Nematoda</taxon>
        <taxon>Chromadorea</taxon>
        <taxon>Rhabditida</taxon>
        <taxon>Rhabditina</taxon>
        <taxon>Diplogasteromorpha</taxon>
        <taxon>Diplogasteroidea</taxon>
        <taxon>Neodiplogasteridae</taxon>
        <taxon>Pristionchus</taxon>
    </lineage>
</organism>
<dbReference type="Pfam" id="PF00059">
    <property type="entry name" value="Lectin_C"/>
    <property type="match status" value="2"/>
</dbReference>
<name>A0A2A6BHV5_PRIPA</name>
<dbReference type="Gene3D" id="2.60.120.290">
    <property type="entry name" value="Spermadhesin, CUB domain"/>
    <property type="match status" value="1"/>
</dbReference>
<dbReference type="InterPro" id="IPR016187">
    <property type="entry name" value="CTDL_fold"/>
</dbReference>
<proteinExistence type="predicted"/>
<keyword evidence="4" id="KW-1185">Reference proteome</keyword>
<evidence type="ECO:0000256" key="2">
    <source>
        <dbReference type="PROSITE-ProRule" id="PRU00059"/>
    </source>
</evidence>
<dbReference type="EnsemblMetazoa" id="PPA42904.1">
    <property type="protein sequence ID" value="PPA42904.1"/>
    <property type="gene ID" value="WBGene00281273"/>
</dbReference>
<reference evidence="3" key="2">
    <citation type="submission" date="2022-06" db="UniProtKB">
        <authorList>
            <consortium name="EnsemblMetazoa"/>
        </authorList>
    </citation>
    <scope>IDENTIFICATION</scope>
    <source>
        <strain evidence="3">PS312</strain>
    </source>
</reference>
<dbReference type="OrthoDB" id="6409202at2759"/>
<dbReference type="SMART" id="SM00034">
    <property type="entry name" value="CLECT"/>
    <property type="match status" value="2"/>
</dbReference>
<dbReference type="InterPro" id="IPR035914">
    <property type="entry name" value="Sperma_CUB_dom_sf"/>
</dbReference>
<dbReference type="PANTHER" id="PTHR22991">
    <property type="entry name" value="PROTEIN CBG13490"/>
    <property type="match status" value="1"/>
</dbReference>
<dbReference type="InterPro" id="IPR000859">
    <property type="entry name" value="CUB_dom"/>
</dbReference>
<dbReference type="InterPro" id="IPR001304">
    <property type="entry name" value="C-type_lectin-like"/>
</dbReference>
<gene>
    <name evidence="3" type="primary">WBGene00281273</name>
</gene>
<dbReference type="AlphaFoldDB" id="A0A2A6BHV5"/>
<evidence type="ECO:0000313" key="4">
    <source>
        <dbReference type="Proteomes" id="UP000005239"/>
    </source>
</evidence>
<dbReference type="PROSITE" id="PS01180">
    <property type="entry name" value="CUB"/>
    <property type="match status" value="1"/>
</dbReference>
<dbReference type="PROSITE" id="PS50041">
    <property type="entry name" value="C_TYPE_LECTIN_2"/>
    <property type="match status" value="2"/>
</dbReference>
<dbReference type="SUPFAM" id="SSF49854">
    <property type="entry name" value="Spermadhesin, CUB domain"/>
    <property type="match status" value="1"/>
</dbReference>
<feature type="disulfide bond" evidence="2">
    <location>
        <begin position="322"/>
        <end position="349"/>
    </location>
</feature>
<dbReference type="CDD" id="cd00037">
    <property type="entry name" value="CLECT"/>
    <property type="match status" value="2"/>
</dbReference>
<reference evidence="4" key="1">
    <citation type="journal article" date="2008" name="Nat. Genet.">
        <title>The Pristionchus pacificus genome provides a unique perspective on nematode lifestyle and parasitism.</title>
        <authorList>
            <person name="Dieterich C."/>
            <person name="Clifton S.W."/>
            <person name="Schuster L.N."/>
            <person name="Chinwalla A."/>
            <person name="Delehaunty K."/>
            <person name="Dinkelacker I."/>
            <person name="Fulton L."/>
            <person name="Fulton R."/>
            <person name="Godfrey J."/>
            <person name="Minx P."/>
            <person name="Mitreva M."/>
            <person name="Roeseler W."/>
            <person name="Tian H."/>
            <person name="Witte H."/>
            <person name="Yang S.P."/>
            <person name="Wilson R.K."/>
            <person name="Sommer R.J."/>
        </authorList>
    </citation>
    <scope>NUCLEOTIDE SEQUENCE [LARGE SCALE GENOMIC DNA]</scope>
    <source>
        <strain evidence="4">PS312</strain>
    </source>
</reference>
<dbReference type="CDD" id="cd00041">
    <property type="entry name" value="CUB"/>
    <property type="match status" value="1"/>
</dbReference>
<dbReference type="Proteomes" id="UP000005239">
    <property type="component" value="Unassembled WGS sequence"/>
</dbReference>
<dbReference type="InterPro" id="IPR050976">
    <property type="entry name" value="Snaclec"/>
</dbReference>
<evidence type="ECO:0000256" key="1">
    <source>
        <dbReference type="ARBA" id="ARBA00023157"/>
    </source>
</evidence>
<comment type="caution">
    <text evidence="2">Lacks conserved residue(s) required for the propagation of feature annotation.</text>
</comment>
<keyword evidence="1 2" id="KW-1015">Disulfide bond</keyword>
<dbReference type="SUPFAM" id="SSF56436">
    <property type="entry name" value="C-type lectin-like"/>
    <property type="match status" value="2"/>
</dbReference>
<dbReference type="InterPro" id="IPR016186">
    <property type="entry name" value="C-type_lectin-like/link_sf"/>
</dbReference>
<evidence type="ECO:0000313" key="3">
    <source>
        <dbReference type="EnsemblMetazoa" id="PPA42904.1"/>
    </source>
</evidence>